<keyword evidence="1" id="KW-1133">Transmembrane helix</keyword>
<dbReference type="AlphaFoldDB" id="A0A812LV90"/>
<evidence type="ECO:0000313" key="2">
    <source>
        <dbReference type="EMBL" id="CAE7247438.1"/>
    </source>
</evidence>
<reference evidence="2" key="1">
    <citation type="submission" date="2021-02" db="EMBL/GenBank/DDBJ databases">
        <authorList>
            <person name="Dougan E. K."/>
            <person name="Rhodes N."/>
            <person name="Thang M."/>
            <person name="Chan C."/>
        </authorList>
    </citation>
    <scope>NUCLEOTIDE SEQUENCE</scope>
</reference>
<name>A0A812LV90_9DINO</name>
<keyword evidence="3" id="KW-1185">Reference proteome</keyword>
<comment type="caution">
    <text evidence="2">The sequence shown here is derived from an EMBL/GenBank/DDBJ whole genome shotgun (WGS) entry which is preliminary data.</text>
</comment>
<protein>
    <submittedName>
        <fullName evidence="2">Uncharacterized protein</fullName>
    </submittedName>
</protein>
<dbReference type="EMBL" id="CAJNDS010001112">
    <property type="protein sequence ID" value="CAE7247438.1"/>
    <property type="molecule type" value="Genomic_DNA"/>
</dbReference>
<dbReference type="Proteomes" id="UP000604046">
    <property type="component" value="Unassembled WGS sequence"/>
</dbReference>
<feature type="transmembrane region" description="Helical" evidence="1">
    <location>
        <begin position="93"/>
        <end position="116"/>
    </location>
</feature>
<feature type="transmembrane region" description="Helical" evidence="1">
    <location>
        <begin position="50"/>
        <end position="72"/>
    </location>
</feature>
<evidence type="ECO:0000313" key="3">
    <source>
        <dbReference type="Proteomes" id="UP000604046"/>
    </source>
</evidence>
<proteinExistence type="predicted"/>
<accession>A0A812LV90</accession>
<gene>
    <name evidence="2" type="ORF">SNAT2548_LOCUS11851</name>
</gene>
<dbReference type="OrthoDB" id="449832at2759"/>
<sequence length="288" mass="31060">MVMGMASAEALRGTMIDLALCLTCLAIAARVLLGSVGDCGGSRRSSTRRQLLLCLYLLSLGLMLAGVGRAATALALSVESAVPVTAAQLLPPVMALAASSLGLLSITSASLLALAAPRLVPQCDEEPWVPSLGDLEKAIPRPREPQTEKRAPWARLADDKLRFAAEALKLNSKQAMLLIVALCELSRNRVHWSRKPDETWGKFLHSLHEIVTESRARPMLPAEAWYEVARWYGTLSDSRLIQLLRAALIFHSSPKPTKARKLANLLANAPSFAVGSKAEGSVRRVLSI</sequence>
<evidence type="ECO:0000256" key="1">
    <source>
        <dbReference type="SAM" id="Phobius"/>
    </source>
</evidence>
<organism evidence="2 3">
    <name type="scientific">Symbiodinium natans</name>
    <dbReference type="NCBI Taxonomy" id="878477"/>
    <lineage>
        <taxon>Eukaryota</taxon>
        <taxon>Sar</taxon>
        <taxon>Alveolata</taxon>
        <taxon>Dinophyceae</taxon>
        <taxon>Suessiales</taxon>
        <taxon>Symbiodiniaceae</taxon>
        <taxon>Symbiodinium</taxon>
    </lineage>
</organism>
<keyword evidence="1" id="KW-0812">Transmembrane</keyword>
<keyword evidence="1" id="KW-0472">Membrane</keyword>